<dbReference type="Ensembl" id="ENSVURT00010002362.1">
    <property type="protein sequence ID" value="ENSVURP00010002069.1"/>
    <property type="gene ID" value="ENSVURG00010001732.1"/>
</dbReference>
<dbReference type="Proteomes" id="UP000314987">
    <property type="component" value="Unassembled WGS sequence"/>
</dbReference>
<name>A0A4X2JRP3_VOMUR</name>
<evidence type="ECO:0000313" key="2">
    <source>
        <dbReference type="Proteomes" id="UP000314987"/>
    </source>
</evidence>
<dbReference type="AlphaFoldDB" id="A0A4X2JRP3"/>
<proteinExistence type="predicted"/>
<dbReference type="SUPFAM" id="SSF54495">
    <property type="entry name" value="UBC-like"/>
    <property type="match status" value="1"/>
</dbReference>
<reference evidence="1" key="3">
    <citation type="submission" date="2025-09" db="UniProtKB">
        <authorList>
            <consortium name="Ensembl"/>
        </authorList>
    </citation>
    <scope>IDENTIFICATION</scope>
</reference>
<sequence>ALETRWKKMTFSRNYDNRLYSLKLECGLKYEEAPPTVKIYTKNYINEINNYSEMVVVEIIQWQNYFSIKVVLKLHWLKFLTMSTEITKLPQPPQYNNPR</sequence>
<dbReference type="Gene3D" id="3.10.110.10">
    <property type="entry name" value="Ubiquitin Conjugating Enzyme"/>
    <property type="match status" value="1"/>
</dbReference>
<dbReference type="STRING" id="29139.ENSVURP00010002069"/>
<reference evidence="2" key="1">
    <citation type="submission" date="2018-12" db="EMBL/GenBank/DDBJ databases">
        <authorList>
            <person name="Yazar S."/>
        </authorList>
    </citation>
    <scope>NUCLEOTIDE SEQUENCE [LARGE SCALE GENOMIC DNA]</scope>
</reference>
<accession>A0A4X2JRP3</accession>
<keyword evidence="2" id="KW-1185">Reference proteome</keyword>
<protein>
    <submittedName>
        <fullName evidence="1">Uncharacterized protein</fullName>
    </submittedName>
</protein>
<evidence type="ECO:0000313" key="1">
    <source>
        <dbReference type="Ensembl" id="ENSVURP00010002069.1"/>
    </source>
</evidence>
<reference evidence="1" key="2">
    <citation type="submission" date="2025-08" db="UniProtKB">
        <authorList>
            <consortium name="Ensembl"/>
        </authorList>
    </citation>
    <scope>IDENTIFICATION</scope>
</reference>
<organism evidence="1 2">
    <name type="scientific">Vombatus ursinus</name>
    <name type="common">Common wombat</name>
    <dbReference type="NCBI Taxonomy" id="29139"/>
    <lineage>
        <taxon>Eukaryota</taxon>
        <taxon>Metazoa</taxon>
        <taxon>Chordata</taxon>
        <taxon>Craniata</taxon>
        <taxon>Vertebrata</taxon>
        <taxon>Euteleostomi</taxon>
        <taxon>Mammalia</taxon>
        <taxon>Metatheria</taxon>
        <taxon>Diprotodontia</taxon>
        <taxon>Vombatidae</taxon>
        <taxon>Vombatus</taxon>
    </lineage>
</organism>
<dbReference type="OMA" id="GYLKIEC"/>
<dbReference type="InterPro" id="IPR016135">
    <property type="entry name" value="UBQ-conjugating_enzyme/RWD"/>
</dbReference>